<evidence type="ECO:0000313" key="1">
    <source>
        <dbReference type="EMBL" id="KYD13103.1"/>
    </source>
</evidence>
<protein>
    <submittedName>
        <fullName evidence="1">Uncharacterized protein</fullName>
    </submittedName>
</protein>
<dbReference type="Proteomes" id="UP000075683">
    <property type="component" value="Unassembled WGS sequence"/>
</dbReference>
<gene>
    <name evidence="1" type="ORF">B4135_2995</name>
</gene>
<dbReference type="EMBL" id="LQYT01000084">
    <property type="protein sequence ID" value="KYD13103.1"/>
    <property type="molecule type" value="Genomic_DNA"/>
</dbReference>
<dbReference type="AlphaFoldDB" id="A0A150LL75"/>
<accession>A0A150LL75</accession>
<reference evidence="1 2" key="1">
    <citation type="submission" date="2016-01" db="EMBL/GenBank/DDBJ databases">
        <title>Draft Genome Sequences of Seven Thermophilic Sporeformers Isolated from Foods.</title>
        <authorList>
            <person name="Berendsen E.M."/>
            <person name="Wells-Bennik M.H."/>
            <person name="Krawcyk A.O."/>
            <person name="De Jong A."/>
            <person name="Holsappel S."/>
            <person name="Eijlander R.T."/>
            <person name="Kuipers O.P."/>
        </authorList>
    </citation>
    <scope>NUCLEOTIDE SEQUENCE [LARGE SCALE GENOMIC DNA]</scope>
    <source>
        <strain evidence="1 2">B4135</strain>
    </source>
</reference>
<comment type="caution">
    <text evidence="1">The sequence shown here is derived from an EMBL/GenBank/DDBJ whole genome shotgun (WGS) entry which is preliminary data.</text>
</comment>
<sequence length="65" mass="7485">MKVMQRDSHSIPTIELSNPKGEVSQAFCHLIRLIRLKDAKTMGIRISKGSFSLSYCHCRYEEKSK</sequence>
<organism evidence="1 2">
    <name type="scientific">Caldibacillus debilis</name>
    <dbReference type="NCBI Taxonomy" id="301148"/>
    <lineage>
        <taxon>Bacteria</taxon>
        <taxon>Bacillati</taxon>
        <taxon>Bacillota</taxon>
        <taxon>Bacilli</taxon>
        <taxon>Bacillales</taxon>
        <taxon>Bacillaceae</taxon>
        <taxon>Caldibacillus</taxon>
    </lineage>
</organism>
<proteinExistence type="predicted"/>
<name>A0A150LL75_9BACI</name>
<evidence type="ECO:0000313" key="2">
    <source>
        <dbReference type="Proteomes" id="UP000075683"/>
    </source>
</evidence>